<protein>
    <submittedName>
        <fullName evidence="1">Uncharacterized protein</fullName>
    </submittedName>
</protein>
<keyword evidence="2" id="KW-1185">Reference proteome</keyword>
<dbReference type="AlphaFoldDB" id="A0AA47MLR3"/>
<sequence>MTAVHSFQRKLEVCSKKIFKETEHLQEQIQGDIDVSPHVDLQAWSSRGFSKGGDQTFQWAHAGSLQMELINLQANVALRQHFGVTDPATFWLQTVSETVFSWSNHSGTVHLDNVWLHV</sequence>
<evidence type="ECO:0000313" key="1">
    <source>
        <dbReference type="EMBL" id="KAK0142693.1"/>
    </source>
</evidence>
<proteinExistence type="predicted"/>
<dbReference type="EMBL" id="JAOPHQ010003502">
    <property type="protein sequence ID" value="KAK0142693.1"/>
    <property type="molecule type" value="Genomic_DNA"/>
</dbReference>
<reference evidence="1" key="1">
    <citation type="journal article" date="2023" name="Front. Mar. Sci.">
        <title>A new Merluccius polli reference genome to investigate the effects of global change in West African waters.</title>
        <authorList>
            <person name="Mateo J.L."/>
            <person name="Blanco-Fernandez C."/>
            <person name="Garcia-Vazquez E."/>
            <person name="Machado-Schiaffino G."/>
        </authorList>
    </citation>
    <scope>NUCLEOTIDE SEQUENCE</scope>
    <source>
        <strain evidence="1">C29</strain>
        <tissue evidence="1">Fin</tissue>
    </source>
</reference>
<evidence type="ECO:0000313" key="2">
    <source>
        <dbReference type="Proteomes" id="UP001174136"/>
    </source>
</evidence>
<accession>A0AA47MLR3</accession>
<name>A0AA47MLR3_MERPO</name>
<dbReference type="Proteomes" id="UP001174136">
    <property type="component" value="Unassembled WGS sequence"/>
</dbReference>
<gene>
    <name evidence="1" type="ORF">N1851_019370</name>
</gene>
<comment type="caution">
    <text evidence="1">The sequence shown here is derived from an EMBL/GenBank/DDBJ whole genome shotgun (WGS) entry which is preliminary data.</text>
</comment>
<organism evidence="1 2">
    <name type="scientific">Merluccius polli</name>
    <name type="common">Benguela hake</name>
    <name type="synonym">Merluccius cadenati</name>
    <dbReference type="NCBI Taxonomy" id="89951"/>
    <lineage>
        <taxon>Eukaryota</taxon>
        <taxon>Metazoa</taxon>
        <taxon>Chordata</taxon>
        <taxon>Craniata</taxon>
        <taxon>Vertebrata</taxon>
        <taxon>Euteleostomi</taxon>
        <taxon>Actinopterygii</taxon>
        <taxon>Neopterygii</taxon>
        <taxon>Teleostei</taxon>
        <taxon>Neoteleostei</taxon>
        <taxon>Acanthomorphata</taxon>
        <taxon>Zeiogadaria</taxon>
        <taxon>Gadariae</taxon>
        <taxon>Gadiformes</taxon>
        <taxon>Gadoidei</taxon>
        <taxon>Merlucciidae</taxon>
        <taxon>Merluccius</taxon>
    </lineage>
</organism>